<dbReference type="AlphaFoldDB" id="A0A2A6CRR5"/>
<dbReference type="GO" id="GO:0005634">
    <property type="term" value="C:nucleus"/>
    <property type="evidence" value="ECO:0007669"/>
    <property type="project" value="UniProtKB-SubCell"/>
</dbReference>
<reference evidence="3" key="1">
    <citation type="journal article" date="2008" name="Nat. Genet.">
        <title>The Pristionchus pacificus genome provides a unique perspective on nematode lifestyle and parasitism.</title>
        <authorList>
            <person name="Dieterich C."/>
            <person name="Clifton S.W."/>
            <person name="Schuster L.N."/>
            <person name="Chinwalla A."/>
            <person name="Delehaunty K."/>
            <person name="Dinkelacker I."/>
            <person name="Fulton L."/>
            <person name="Fulton R."/>
            <person name="Godfrey J."/>
            <person name="Minx P."/>
            <person name="Mitreva M."/>
            <person name="Roeseler W."/>
            <person name="Tian H."/>
            <person name="Witte H."/>
            <person name="Yang S.P."/>
            <person name="Wilson R.K."/>
            <person name="Sommer R.J."/>
        </authorList>
    </citation>
    <scope>NUCLEOTIDE SEQUENCE [LARGE SCALE GENOMIC DNA]</scope>
    <source>
        <strain evidence="3">PS312</strain>
    </source>
</reference>
<name>A0A2A6CRR5_PRIPA</name>
<organism evidence="2 3">
    <name type="scientific">Pristionchus pacificus</name>
    <name type="common">Parasitic nematode worm</name>
    <dbReference type="NCBI Taxonomy" id="54126"/>
    <lineage>
        <taxon>Eukaryota</taxon>
        <taxon>Metazoa</taxon>
        <taxon>Ecdysozoa</taxon>
        <taxon>Nematoda</taxon>
        <taxon>Chromadorea</taxon>
        <taxon>Rhabditida</taxon>
        <taxon>Rhabditina</taxon>
        <taxon>Diplogasteromorpha</taxon>
        <taxon>Diplogasteroidea</taxon>
        <taxon>Neodiplogasteridae</taxon>
        <taxon>Pristionchus</taxon>
    </lineage>
</organism>
<gene>
    <name evidence="2" type="primary">WBGene00103580</name>
</gene>
<evidence type="ECO:0000256" key="1">
    <source>
        <dbReference type="ARBA" id="ARBA00004123"/>
    </source>
</evidence>
<evidence type="ECO:0000313" key="2">
    <source>
        <dbReference type="EnsemblMetazoa" id="PPA14026.1"/>
    </source>
</evidence>
<dbReference type="InterPro" id="IPR007889">
    <property type="entry name" value="HTH_Psq"/>
</dbReference>
<protein>
    <submittedName>
        <fullName evidence="2">HTH psq-type domain-containing protein</fullName>
    </submittedName>
</protein>
<dbReference type="SUPFAM" id="SSF46689">
    <property type="entry name" value="Homeodomain-like"/>
    <property type="match status" value="1"/>
</dbReference>
<dbReference type="OrthoDB" id="5877923at2759"/>
<sequence>MDGYDDFGLLGEGEEVEFDGLLHNMDDILEMPSTSFPIKGRTYITTSLFAEAVKAVMRGKMNVNKAASVYRVPRSSLQRKVARSRMEHKRKDNPVIVEKIEAKAKKESDDNEEEKRRLWSEEYQRRLDEAEANVISDEMENIPSNDILGMAVHSLYDHDYVEMANECIIEENVDPLIDQHIYLQDQIEEEEDDIPPPPQIVIESGKVEDCGEEEVIVDELEELDENTSGMPQLDAIYDY</sequence>
<dbReference type="Pfam" id="PF05225">
    <property type="entry name" value="HTH_psq"/>
    <property type="match status" value="1"/>
</dbReference>
<dbReference type="Proteomes" id="UP000005239">
    <property type="component" value="Unassembled WGS sequence"/>
</dbReference>
<dbReference type="GO" id="GO:0003677">
    <property type="term" value="F:DNA binding"/>
    <property type="evidence" value="ECO:0007669"/>
    <property type="project" value="InterPro"/>
</dbReference>
<dbReference type="Gene3D" id="1.10.10.60">
    <property type="entry name" value="Homeodomain-like"/>
    <property type="match status" value="1"/>
</dbReference>
<accession>A0A8R1U9F5</accession>
<evidence type="ECO:0000313" key="3">
    <source>
        <dbReference type="Proteomes" id="UP000005239"/>
    </source>
</evidence>
<dbReference type="InterPro" id="IPR009057">
    <property type="entry name" value="Homeodomain-like_sf"/>
</dbReference>
<proteinExistence type="predicted"/>
<accession>A0A2A6CRR5</accession>
<keyword evidence="3" id="KW-1185">Reference proteome</keyword>
<reference evidence="2" key="2">
    <citation type="submission" date="2022-06" db="UniProtKB">
        <authorList>
            <consortium name="EnsemblMetazoa"/>
        </authorList>
    </citation>
    <scope>IDENTIFICATION</scope>
    <source>
        <strain evidence="2">PS312</strain>
    </source>
</reference>
<comment type="subcellular location">
    <subcellularLocation>
        <location evidence="1">Nucleus</location>
    </subcellularLocation>
</comment>
<dbReference type="EnsemblMetazoa" id="PPA14026.1">
    <property type="protein sequence ID" value="PPA14026.1"/>
    <property type="gene ID" value="WBGene00103580"/>
</dbReference>